<feature type="transmembrane region" description="Helical" evidence="12">
    <location>
        <begin position="42"/>
        <end position="62"/>
    </location>
</feature>
<dbReference type="Gene3D" id="3.30.565.10">
    <property type="entry name" value="Histidine kinase-like ATPase, C-terminal domain"/>
    <property type="match status" value="1"/>
</dbReference>
<comment type="catalytic activity">
    <reaction evidence="1">
        <text>ATP + protein L-histidine = ADP + protein N-phospho-L-histidine.</text>
        <dbReference type="EC" id="2.7.13.3"/>
    </reaction>
</comment>
<evidence type="ECO:0000256" key="3">
    <source>
        <dbReference type="ARBA" id="ARBA00012438"/>
    </source>
</evidence>
<evidence type="ECO:0000256" key="12">
    <source>
        <dbReference type="SAM" id="Phobius"/>
    </source>
</evidence>
<dbReference type="AlphaFoldDB" id="A0AA96VKM0"/>
<keyword evidence="11" id="KW-0175">Coiled coil</keyword>
<dbReference type="Proteomes" id="UP001304088">
    <property type="component" value="Chromosome"/>
</dbReference>
<dbReference type="InterPro" id="IPR050351">
    <property type="entry name" value="BphY/WalK/GraS-like"/>
</dbReference>
<evidence type="ECO:0000256" key="5">
    <source>
        <dbReference type="ARBA" id="ARBA00022679"/>
    </source>
</evidence>
<dbReference type="GO" id="GO:0004721">
    <property type="term" value="F:phosphoprotein phosphatase activity"/>
    <property type="evidence" value="ECO:0007669"/>
    <property type="project" value="TreeGrafter"/>
</dbReference>
<dbReference type="EC" id="2.7.13.3" evidence="3"/>
<accession>A0AA96VKM0</accession>
<evidence type="ECO:0000256" key="1">
    <source>
        <dbReference type="ARBA" id="ARBA00000085"/>
    </source>
</evidence>
<evidence type="ECO:0000313" key="14">
    <source>
        <dbReference type="EMBL" id="WNY46619.1"/>
    </source>
</evidence>
<dbReference type="PANTHER" id="PTHR45453:SF2">
    <property type="entry name" value="HISTIDINE KINASE"/>
    <property type="match status" value="1"/>
</dbReference>
<keyword evidence="5" id="KW-0808">Transferase</keyword>
<dbReference type="PRINTS" id="PR00344">
    <property type="entry name" value="BCTRLSENSOR"/>
</dbReference>
<evidence type="ECO:0000256" key="9">
    <source>
        <dbReference type="ARBA" id="ARBA00023012"/>
    </source>
</evidence>
<feature type="domain" description="Histidine kinase" evidence="13">
    <location>
        <begin position="117"/>
        <end position="318"/>
    </location>
</feature>
<evidence type="ECO:0000256" key="10">
    <source>
        <dbReference type="ARBA" id="ARBA00023136"/>
    </source>
</evidence>
<gene>
    <name evidence="14" type="ORF">PXH68_06905</name>
</gene>
<dbReference type="GO" id="GO:0016036">
    <property type="term" value="P:cellular response to phosphate starvation"/>
    <property type="evidence" value="ECO:0007669"/>
    <property type="project" value="TreeGrafter"/>
</dbReference>
<evidence type="ECO:0000256" key="11">
    <source>
        <dbReference type="SAM" id="Coils"/>
    </source>
</evidence>
<protein>
    <recommendedName>
        <fullName evidence="3">histidine kinase</fullName>
        <ecNumber evidence="3">2.7.13.3</ecNumber>
    </recommendedName>
</protein>
<evidence type="ECO:0000256" key="8">
    <source>
        <dbReference type="ARBA" id="ARBA00022989"/>
    </source>
</evidence>
<sequence>MRHSFLTGWLRSRWQFFACFLVFLLFILFLSDLFSVQRQLTYYATGLLFLFAVIILGMDGLVEWRRYRKKLENREFAAVSALETMLMDDISSLEDKLNHLQAQQAKWQGDMEDYYTMWAHQMKIPLAASHLLVGELQQHPSQAALEKELFKLEHYTSLVLNYLRLQSFHEDLQLEQVDLEEVVRDLVKKYSLFFIEDKIKLELGQLSLTLSTDKRWLSLLIEQFLSNAVKYSKGKKVTIGLEGEVLVIADTGIGIAESDLQRVFERGFSGYNGRRTQQSSGLGLYLAKRLAEKLGYKIELQSVLGQGTVVKIHLEQAELVFE</sequence>
<keyword evidence="6 12" id="KW-0812">Transmembrane</keyword>
<proteinExistence type="predicted"/>
<keyword evidence="10 12" id="KW-0472">Membrane</keyword>
<keyword evidence="8 12" id="KW-1133">Transmembrane helix</keyword>
<evidence type="ECO:0000259" key="13">
    <source>
        <dbReference type="PROSITE" id="PS50109"/>
    </source>
</evidence>
<name>A0AA96VKM0_9STRE</name>
<evidence type="ECO:0000313" key="15">
    <source>
        <dbReference type="Proteomes" id="UP001304088"/>
    </source>
</evidence>
<evidence type="ECO:0000256" key="6">
    <source>
        <dbReference type="ARBA" id="ARBA00022692"/>
    </source>
</evidence>
<evidence type="ECO:0000256" key="4">
    <source>
        <dbReference type="ARBA" id="ARBA00022475"/>
    </source>
</evidence>
<dbReference type="InterPro" id="IPR004358">
    <property type="entry name" value="Sig_transdc_His_kin-like_C"/>
</dbReference>
<keyword evidence="9" id="KW-0902">Two-component regulatory system</keyword>
<dbReference type="SUPFAM" id="SSF55874">
    <property type="entry name" value="ATPase domain of HSP90 chaperone/DNA topoisomerase II/histidine kinase"/>
    <property type="match status" value="1"/>
</dbReference>
<dbReference type="SMART" id="SM00387">
    <property type="entry name" value="HATPase_c"/>
    <property type="match status" value="1"/>
</dbReference>
<dbReference type="PROSITE" id="PS50109">
    <property type="entry name" value="HIS_KIN"/>
    <property type="match status" value="1"/>
</dbReference>
<dbReference type="GO" id="GO:0005886">
    <property type="term" value="C:plasma membrane"/>
    <property type="evidence" value="ECO:0007669"/>
    <property type="project" value="UniProtKB-SubCell"/>
</dbReference>
<feature type="coiled-coil region" evidence="11">
    <location>
        <begin position="83"/>
        <end position="110"/>
    </location>
</feature>
<dbReference type="GO" id="GO:0000155">
    <property type="term" value="F:phosphorelay sensor kinase activity"/>
    <property type="evidence" value="ECO:0007669"/>
    <property type="project" value="TreeGrafter"/>
</dbReference>
<dbReference type="EMBL" id="CP118733">
    <property type="protein sequence ID" value="WNY46619.1"/>
    <property type="molecule type" value="Genomic_DNA"/>
</dbReference>
<organism evidence="14 15">
    <name type="scientific">Streptococcus suivaginalis</name>
    <dbReference type="NCBI Taxonomy" id="3028082"/>
    <lineage>
        <taxon>Bacteria</taxon>
        <taxon>Bacillati</taxon>
        <taxon>Bacillota</taxon>
        <taxon>Bacilli</taxon>
        <taxon>Lactobacillales</taxon>
        <taxon>Streptococcaceae</taxon>
        <taxon>Streptococcus</taxon>
    </lineage>
</organism>
<keyword evidence="4" id="KW-1003">Cell membrane</keyword>
<dbReference type="PANTHER" id="PTHR45453">
    <property type="entry name" value="PHOSPHATE REGULON SENSOR PROTEIN PHOR"/>
    <property type="match status" value="1"/>
</dbReference>
<keyword evidence="7 14" id="KW-0418">Kinase</keyword>
<dbReference type="InterPro" id="IPR003594">
    <property type="entry name" value="HATPase_dom"/>
</dbReference>
<feature type="transmembrane region" description="Helical" evidence="12">
    <location>
        <begin position="12"/>
        <end position="30"/>
    </location>
</feature>
<evidence type="ECO:0000256" key="7">
    <source>
        <dbReference type="ARBA" id="ARBA00022777"/>
    </source>
</evidence>
<dbReference type="InterPro" id="IPR005467">
    <property type="entry name" value="His_kinase_dom"/>
</dbReference>
<comment type="subcellular location">
    <subcellularLocation>
        <location evidence="2">Cell membrane</location>
        <topology evidence="2">Multi-pass membrane protein</topology>
    </subcellularLocation>
</comment>
<dbReference type="KEGG" id="ssuv:PXH68_06905"/>
<reference evidence="14 15" key="1">
    <citation type="submission" date="2023-02" db="EMBL/GenBank/DDBJ databases">
        <title>Streptococcus sp. Genome Sequencing and Assembly.</title>
        <authorList>
            <person name="Shore S.M."/>
            <person name="Nicholson T.L."/>
        </authorList>
    </citation>
    <scope>NUCLEOTIDE SEQUENCE [LARGE SCALE GENOMIC DNA]</scope>
    <source>
        <strain evidence="14 15">29896</strain>
    </source>
</reference>
<dbReference type="InterPro" id="IPR036890">
    <property type="entry name" value="HATPase_C_sf"/>
</dbReference>
<keyword evidence="15" id="KW-1185">Reference proteome</keyword>
<dbReference type="Pfam" id="PF02518">
    <property type="entry name" value="HATPase_c"/>
    <property type="match status" value="1"/>
</dbReference>
<dbReference type="RefSeq" id="WP_248027735.1">
    <property type="nucleotide sequence ID" value="NZ_CP118733.1"/>
</dbReference>
<evidence type="ECO:0000256" key="2">
    <source>
        <dbReference type="ARBA" id="ARBA00004651"/>
    </source>
</evidence>